<dbReference type="OrthoDB" id="4476201at2759"/>
<keyword evidence="3" id="KW-1185">Reference proteome</keyword>
<feature type="domain" description="Heterokaryon incompatibility" evidence="1">
    <location>
        <begin position="1"/>
        <end position="106"/>
    </location>
</feature>
<reference evidence="2" key="1">
    <citation type="journal article" date="2020" name="Stud. Mycol.">
        <title>101 Dothideomycetes genomes: a test case for predicting lifestyles and emergence of pathogens.</title>
        <authorList>
            <person name="Haridas S."/>
            <person name="Albert R."/>
            <person name="Binder M."/>
            <person name="Bloem J."/>
            <person name="Labutti K."/>
            <person name="Salamov A."/>
            <person name="Andreopoulos B."/>
            <person name="Baker S."/>
            <person name="Barry K."/>
            <person name="Bills G."/>
            <person name="Bluhm B."/>
            <person name="Cannon C."/>
            <person name="Castanera R."/>
            <person name="Culley D."/>
            <person name="Daum C."/>
            <person name="Ezra D."/>
            <person name="Gonzalez J."/>
            <person name="Henrissat B."/>
            <person name="Kuo A."/>
            <person name="Liang C."/>
            <person name="Lipzen A."/>
            <person name="Lutzoni F."/>
            <person name="Magnuson J."/>
            <person name="Mondo S."/>
            <person name="Nolan M."/>
            <person name="Ohm R."/>
            <person name="Pangilinan J."/>
            <person name="Park H.-J."/>
            <person name="Ramirez L."/>
            <person name="Alfaro M."/>
            <person name="Sun H."/>
            <person name="Tritt A."/>
            <person name="Yoshinaga Y."/>
            <person name="Zwiers L.-H."/>
            <person name="Turgeon B."/>
            <person name="Goodwin S."/>
            <person name="Spatafora J."/>
            <person name="Crous P."/>
            <person name="Grigoriev I."/>
        </authorList>
    </citation>
    <scope>NUCLEOTIDE SEQUENCE</scope>
    <source>
        <strain evidence="2">CBS 110217</strain>
    </source>
</reference>
<protein>
    <recommendedName>
        <fullName evidence="1">Heterokaryon incompatibility domain-containing protein</fullName>
    </recommendedName>
</protein>
<dbReference type="PANTHER" id="PTHR24148">
    <property type="entry name" value="ANKYRIN REPEAT DOMAIN-CONTAINING PROTEIN 39 HOMOLOG-RELATED"/>
    <property type="match status" value="1"/>
</dbReference>
<comment type="caution">
    <text evidence="2">The sequence shown here is derived from an EMBL/GenBank/DDBJ whole genome shotgun (WGS) entry which is preliminary data.</text>
</comment>
<proteinExistence type="predicted"/>
<evidence type="ECO:0000259" key="1">
    <source>
        <dbReference type="Pfam" id="PF06985"/>
    </source>
</evidence>
<evidence type="ECO:0000313" key="3">
    <source>
        <dbReference type="Proteomes" id="UP000799777"/>
    </source>
</evidence>
<gene>
    <name evidence="2" type="ORF">EK21DRAFT_119733</name>
</gene>
<dbReference type="InterPro" id="IPR010730">
    <property type="entry name" value="HET"/>
</dbReference>
<dbReference type="PANTHER" id="PTHR24148:SF64">
    <property type="entry name" value="HETEROKARYON INCOMPATIBILITY DOMAIN-CONTAINING PROTEIN"/>
    <property type="match status" value="1"/>
</dbReference>
<dbReference type="Pfam" id="PF06985">
    <property type="entry name" value="HET"/>
    <property type="match status" value="1"/>
</dbReference>
<sequence length="561" mass="64664">MMKKVYQNAQMVWVWFGLAEKQERIPEAIDLLPKILVASEQTPQYFSGPRTAEEMKFVKANNLNLGIRYNFLNDSYGLNHIQPDVWSAVMHIMDNPWCHRVWVVQEAALAKDIAFLCGEHRIEFTLLRDVVCSGLVHLYILDTEGRRVDFNGRNSEYVYYARKLVQDRVASTTLRTGPVELSKIAGWVAEHQDCRYAQDRVLGVLGLVDEKFLTQIGDALQTYMGDYSSIAELYTMFTEYLLTNINAQDISWWWWLNQVFTYGRNKDLPSWVPDLHQQAEKYQCRPHRDMMQVRQQGRLLYKASRRHAKGRLGPGSGELTLNGTIIDQISYVHAQQPTYPQDVLSADSSYANLARKIRYIIDMVSWEKTVAEISVHCTGKRDGHDQSKGTQRKCVTMDDYWRTLLADITKQDGATFTYKTYTDFCTIYRKATHTMSTYDIAERHAAGIELFLGVDEEKQVRSVNQEMQNGSGAQGFFTCLAFLQDRQLFLTENERIGFTLKGVQEGDLVCVFNNAWVPHVLRRANDRESEKYRFVGDAYVHGLMYGAADEMDLEVRDITLV</sequence>
<evidence type="ECO:0000313" key="2">
    <source>
        <dbReference type="EMBL" id="KAF2022469.1"/>
    </source>
</evidence>
<name>A0A9P4LFP1_9PLEO</name>
<organism evidence="2 3">
    <name type="scientific">Setomelanomma holmii</name>
    <dbReference type="NCBI Taxonomy" id="210430"/>
    <lineage>
        <taxon>Eukaryota</taxon>
        <taxon>Fungi</taxon>
        <taxon>Dikarya</taxon>
        <taxon>Ascomycota</taxon>
        <taxon>Pezizomycotina</taxon>
        <taxon>Dothideomycetes</taxon>
        <taxon>Pleosporomycetidae</taxon>
        <taxon>Pleosporales</taxon>
        <taxon>Pleosporineae</taxon>
        <taxon>Phaeosphaeriaceae</taxon>
        <taxon>Setomelanomma</taxon>
    </lineage>
</organism>
<accession>A0A9P4LFP1</accession>
<dbReference type="EMBL" id="ML978626">
    <property type="protein sequence ID" value="KAF2022469.1"/>
    <property type="molecule type" value="Genomic_DNA"/>
</dbReference>
<dbReference type="Pfam" id="PF26639">
    <property type="entry name" value="Het-6_barrel"/>
    <property type="match status" value="1"/>
</dbReference>
<dbReference type="Proteomes" id="UP000799777">
    <property type="component" value="Unassembled WGS sequence"/>
</dbReference>
<dbReference type="InterPro" id="IPR052895">
    <property type="entry name" value="HetReg/Transcr_Mod"/>
</dbReference>
<dbReference type="AlphaFoldDB" id="A0A9P4LFP1"/>